<keyword evidence="2" id="KW-1185">Reference proteome</keyword>
<organism evidence="1 2">
    <name type="scientific">Colletotrichum truncatum</name>
    <name type="common">Anthracnose fungus</name>
    <name type="synonym">Colletotrichum capsici</name>
    <dbReference type="NCBI Taxonomy" id="5467"/>
    <lineage>
        <taxon>Eukaryota</taxon>
        <taxon>Fungi</taxon>
        <taxon>Dikarya</taxon>
        <taxon>Ascomycota</taxon>
        <taxon>Pezizomycotina</taxon>
        <taxon>Sordariomycetes</taxon>
        <taxon>Hypocreomycetidae</taxon>
        <taxon>Glomerellales</taxon>
        <taxon>Glomerellaceae</taxon>
        <taxon>Colletotrichum</taxon>
        <taxon>Colletotrichum truncatum species complex</taxon>
    </lineage>
</organism>
<comment type="caution">
    <text evidence="1">The sequence shown here is derived from an EMBL/GenBank/DDBJ whole genome shotgun (WGS) entry which is preliminary data.</text>
</comment>
<name>A0ACC3YK90_COLTU</name>
<gene>
    <name evidence="1" type="ORF">CTRU02_213232</name>
</gene>
<dbReference type="EMBL" id="VUJX02000009">
    <property type="protein sequence ID" value="KAL0932279.1"/>
    <property type="molecule type" value="Genomic_DNA"/>
</dbReference>
<dbReference type="Proteomes" id="UP000805649">
    <property type="component" value="Unassembled WGS sequence"/>
</dbReference>
<evidence type="ECO:0000313" key="2">
    <source>
        <dbReference type="Proteomes" id="UP000805649"/>
    </source>
</evidence>
<accession>A0ACC3YK90</accession>
<sequence>MGTRKVGYAEVASWMARDVDNETLIYRRFDELSIRNLLYMQSELASLEFQLNKLDEEDADPDEDIDWIDVACDWEEMEKLTNRAETQDSDDEDFVTKAQVRIKLIKEIREKLKEYHETLLLQSEIAKLKRPKKRVFEAFEAWFTKPPKLGGKAKKILDNPNDLVALNPAQEADYLSEYLRRHWRVKKEGDPQGVCVGRYEEKSITITVASISILTAATLLVGSIVGLYFVQNDAAKLGLIALFTALFALTVGFTTTARRAEIFAGTAAYAAVLVVFVSGDLSSSQKP</sequence>
<protein>
    <submittedName>
        <fullName evidence="1">Uncharacterized protein</fullName>
    </submittedName>
</protein>
<proteinExistence type="predicted"/>
<evidence type="ECO:0000313" key="1">
    <source>
        <dbReference type="EMBL" id="KAL0932279.1"/>
    </source>
</evidence>
<reference evidence="1 2" key="1">
    <citation type="journal article" date="2020" name="Phytopathology">
        <title>Genome Sequence Resources of Colletotrichum truncatum, C. plurivorum, C. musicola, and C. sojae: Four Species Pathogenic to Soybean (Glycine max).</title>
        <authorList>
            <person name="Rogerio F."/>
            <person name="Boufleur T.R."/>
            <person name="Ciampi-Guillardi M."/>
            <person name="Sukno S.A."/>
            <person name="Thon M.R."/>
            <person name="Massola Junior N.S."/>
            <person name="Baroncelli R."/>
        </authorList>
    </citation>
    <scope>NUCLEOTIDE SEQUENCE [LARGE SCALE GENOMIC DNA]</scope>
    <source>
        <strain evidence="1 2">CMES1059</strain>
    </source>
</reference>